<sequence length="99" mass="9742">MGPPAASREPPVPAVPSTRPSARPSSRPRESGSVRSGTQPGPARAAGEVVRWAALGCALVPVVPAVSGSSPGGAAAAAVALTAVTGACRRLLARRLPDD</sequence>
<evidence type="ECO:0000256" key="1">
    <source>
        <dbReference type="SAM" id="MobiDB-lite"/>
    </source>
</evidence>
<gene>
    <name evidence="2" type="ORF">C6N75_17575</name>
</gene>
<proteinExistence type="predicted"/>
<feature type="compositionally biased region" description="Low complexity" evidence="1">
    <location>
        <begin position="15"/>
        <end position="26"/>
    </location>
</feature>
<keyword evidence="3" id="KW-1185">Reference proteome</keyword>
<accession>A0A2S9PUC1</accession>
<reference evidence="2 3" key="1">
    <citation type="submission" date="2018-03" db="EMBL/GenBank/DDBJ databases">
        <title>Novel Streptomyces sp. from soil.</title>
        <authorList>
            <person name="Tan G.Y.A."/>
            <person name="Lee Z.Y."/>
        </authorList>
    </citation>
    <scope>NUCLEOTIDE SEQUENCE [LARGE SCALE GENOMIC DNA]</scope>
    <source>
        <strain evidence="2 3">ST5x</strain>
    </source>
</reference>
<dbReference type="EMBL" id="PVLV01000265">
    <property type="protein sequence ID" value="PRH77937.1"/>
    <property type="molecule type" value="Genomic_DNA"/>
</dbReference>
<protein>
    <submittedName>
        <fullName evidence="2">Uncharacterized protein</fullName>
    </submittedName>
</protein>
<dbReference type="Proteomes" id="UP000239322">
    <property type="component" value="Unassembled WGS sequence"/>
</dbReference>
<evidence type="ECO:0000313" key="2">
    <source>
        <dbReference type="EMBL" id="PRH77937.1"/>
    </source>
</evidence>
<feature type="region of interest" description="Disordered" evidence="1">
    <location>
        <begin position="1"/>
        <end position="45"/>
    </location>
</feature>
<dbReference type="AlphaFoldDB" id="A0A2S9PUC1"/>
<organism evidence="2 3">
    <name type="scientific">Streptomyces solincola</name>
    <dbReference type="NCBI Taxonomy" id="2100817"/>
    <lineage>
        <taxon>Bacteria</taxon>
        <taxon>Bacillati</taxon>
        <taxon>Actinomycetota</taxon>
        <taxon>Actinomycetes</taxon>
        <taxon>Kitasatosporales</taxon>
        <taxon>Streptomycetaceae</taxon>
        <taxon>Streptomyces</taxon>
    </lineage>
</organism>
<evidence type="ECO:0000313" key="3">
    <source>
        <dbReference type="Proteomes" id="UP000239322"/>
    </source>
</evidence>
<name>A0A2S9PUC1_9ACTN</name>
<comment type="caution">
    <text evidence="2">The sequence shown here is derived from an EMBL/GenBank/DDBJ whole genome shotgun (WGS) entry which is preliminary data.</text>
</comment>